<dbReference type="RefSeq" id="WP_290109809.1">
    <property type="nucleotide sequence ID" value="NZ_JAUEPL010000003.1"/>
</dbReference>
<feature type="compositionally biased region" description="Basic and acidic residues" evidence="1">
    <location>
        <begin position="187"/>
        <end position="200"/>
    </location>
</feature>
<feature type="transmembrane region" description="Helical" evidence="2">
    <location>
        <begin position="76"/>
        <end position="94"/>
    </location>
</feature>
<gene>
    <name evidence="3" type="ORF">QWM81_02750</name>
</gene>
<keyword evidence="2" id="KW-0812">Transmembrane</keyword>
<evidence type="ECO:0000256" key="1">
    <source>
        <dbReference type="SAM" id="MobiDB-lite"/>
    </source>
</evidence>
<feature type="region of interest" description="Disordered" evidence="1">
    <location>
        <begin position="141"/>
        <end position="222"/>
    </location>
</feature>
<feature type="compositionally biased region" description="Basic and acidic residues" evidence="1">
    <location>
        <begin position="212"/>
        <end position="222"/>
    </location>
</feature>
<keyword evidence="2" id="KW-0472">Membrane</keyword>
<sequence>MVRNVIGSVLALIGATAAVLSPFRAWYDGRPGRDYRVADLFTGITATKAGLATSILLPLAFAALVTLIGLLLRSRLLVALAGLVVLGFTVLWMIRQGQAVGSLSVESDGSGLGPGVGAAAGGGILLLLAAVLMSGRRRGEGRRFGRRRRVDGEPEVYGEGYGDGHGRPYPHQPYTGHPGGDAPTAEYPRHDPADGRRPDDGYGYGYGQEGPRGPEDQGPPRR</sequence>
<organism evidence="3 4">
    <name type="scientific">Streptomyces ficellus</name>
    <dbReference type="NCBI Taxonomy" id="1977088"/>
    <lineage>
        <taxon>Bacteria</taxon>
        <taxon>Bacillati</taxon>
        <taxon>Actinomycetota</taxon>
        <taxon>Actinomycetes</taxon>
        <taxon>Kitasatosporales</taxon>
        <taxon>Streptomycetaceae</taxon>
        <taxon>Streptomyces</taxon>
    </lineage>
</organism>
<name>A0ABT7Z0H8_9ACTN</name>
<evidence type="ECO:0000313" key="3">
    <source>
        <dbReference type="EMBL" id="MDN3292985.1"/>
    </source>
</evidence>
<reference evidence="3" key="1">
    <citation type="submission" date="2023-06" db="EMBL/GenBank/DDBJ databases">
        <title>WGS-Sequencing of Streptomyces ficellus isolate 21 collected from sand in Gara Djebilet Iron Mine in Algeria.</title>
        <authorList>
            <person name="Zegers G.P."/>
            <person name="Gomez A."/>
            <person name="Gueddou A."/>
            <person name="Zahara A.F."/>
            <person name="Worth M."/>
            <person name="Sevigny J.L."/>
            <person name="Tisa L."/>
        </authorList>
    </citation>
    <scope>NUCLEOTIDE SEQUENCE</scope>
    <source>
        <strain evidence="3">AS11</strain>
    </source>
</reference>
<protein>
    <submittedName>
        <fullName evidence="3">Uncharacterized protein</fullName>
    </submittedName>
</protein>
<accession>A0ABT7Z0H8</accession>
<keyword evidence="4" id="KW-1185">Reference proteome</keyword>
<dbReference type="EMBL" id="JAUEPL010000003">
    <property type="protein sequence ID" value="MDN3292985.1"/>
    <property type="molecule type" value="Genomic_DNA"/>
</dbReference>
<keyword evidence="2" id="KW-1133">Transmembrane helix</keyword>
<proteinExistence type="predicted"/>
<comment type="caution">
    <text evidence="3">The sequence shown here is derived from an EMBL/GenBank/DDBJ whole genome shotgun (WGS) entry which is preliminary data.</text>
</comment>
<evidence type="ECO:0000256" key="2">
    <source>
        <dbReference type="SAM" id="Phobius"/>
    </source>
</evidence>
<evidence type="ECO:0000313" key="4">
    <source>
        <dbReference type="Proteomes" id="UP001174050"/>
    </source>
</evidence>
<feature type="transmembrane region" description="Helical" evidence="2">
    <location>
        <begin position="49"/>
        <end position="71"/>
    </location>
</feature>
<dbReference type="Proteomes" id="UP001174050">
    <property type="component" value="Unassembled WGS sequence"/>
</dbReference>
<feature type="transmembrane region" description="Helical" evidence="2">
    <location>
        <begin position="114"/>
        <end position="133"/>
    </location>
</feature>